<name>A0A0D6LPH2_9BILA</name>
<dbReference type="EMBL" id="KE124963">
    <property type="protein sequence ID" value="EPB73960.1"/>
    <property type="molecule type" value="Genomic_DNA"/>
</dbReference>
<accession>A0A0D6LPH2</accession>
<evidence type="ECO:0000313" key="2">
    <source>
        <dbReference type="Proteomes" id="UP000054495"/>
    </source>
</evidence>
<reference evidence="1 2" key="1">
    <citation type="submission" date="2013-05" db="EMBL/GenBank/DDBJ databases">
        <title>Draft genome of the parasitic nematode Anyclostoma ceylanicum.</title>
        <authorList>
            <person name="Mitreva M."/>
        </authorList>
    </citation>
    <scope>NUCLEOTIDE SEQUENCE [LARGE SCALE GENOMIC DNA]</scope>
</reference>
<dbReference type="AlphaFoldDB" id="A0A0D6LPH2"/>
<gene>
    <name evidence="1" type="ORF">ANCCEY_06969</name>
</gene>
<proteinExistence type="predicted"/>
<organism evidence="1 2">
    <name type="scientific">Ancylostoma ceylanicum</name>
    <dbReference type="NCBI Taxonomy" id="53326"/>
    <lineage>
        <taxon>Eukaryota</taxon>
        <taxon>Metazoa</taxon>
        <taxon>Ecdysozoa</taxon>
        <taxon>Nematoda</taxon>
        <taxon>Chromadorea</taxon>
        <taxon>Rhabditida</taxon>
        <taxon>Rhabditina</taxon>
        <taxon>Rhabditomorpha</taxon>
        <taxon>Strongyloidea</taxon>
        <taxon>Ancylostomatidae</taxon>
        <taxon>Ancylostomatinae</taxon>
        <taxon>Ancylostoma</taxon>
    </lineage>
</organism>
<evidence type="ECO:0000313" key="1">
    <source>
        <dbReference type="EMBL" id="EPB73960.1"/>
    </source>
</evidence>
<sequence length="89" mass="10205">MISLSHLTELDKDILTQSWKIVSRLCKKSSMSLAEIDSSIILWREVSRNVLIPRKSYPPRFFAVLGASLHYNAYEDGARVEWAHSESKP</sequence>
<keyword evidence="2" id="KW-1185">Reference proteome</keyword>
<protein>
    <submittedName>
        <fullName evidence="1">Uncharacterized protein</fullName>
    </submittedName>
</protein>
<dbReference type="Proteomes" id="UP000054495">
    <property type="component" value="Unassembled WGS sequence"/>
</dbReference>